<proteinExistence type="predicted"/>
<accession>A0A559K8B9</accession>
<dbReference type="AlphaFoldDB" id="A0A559K8B9"/>
<organism evidence="1 2">
    <name type="scientific">Paenibacillus cremeus</name>
    <dbReference type="NCBI Taxonomy" id="2163881"/>
    <lineage>
        <taxon>Bacteria</taxon>
        <taxon>Bacillati</taxon>
        <taxon>Bacillota</taxon>
        <taxon>Bacilli</taxon>
        <taxon>Bacillales</taxon>
        <taxon>Paenibacillaceae</taxon>
        <taxon>Paenibacillus</taxon>
    </lineage>
</organism>
<keyword evidence="2" id="KW-1185">Reference proteome</keyword>
<comment type="caution">
    <text evidence="1">The sequence shown here is derived from an EMBL/GenBank/DDBJ whole genome shotgun (WGS) entry which is preliminary data.</text>
</comment>
<dbReference type="Proteomes" id="UP000317036">
    <property type="component" value="Unassembled WGS sequence"/>
</dbReference>
<evidence type="ECO:0000313" key="2">
    <source>
        <dbReference type="Proteomes" id="UP000317036"/>
    </source>
</evidence>
<name>A0A559K8B9_9BACL</name>
<protein>
    <submittedName>
        <fullName evidence="1">Uncharacterized protein</fullName>
    </submittedName>
</protein>
<sequence>MSDLLKDFHKEMINIYYKAKKETGYNATRYLQMLVSPEASLHTAKKFVSSSHPSDGYAELWERGRLDLTVEALVAYTPKFKQLFTEEEISFARSRLEKS</sequence>
<dbReference type="EMBL" id="VNJI01000024">
    <property type="protein sequence ID" value="TVY08368.1"/>
    <property type="molecule type" value="Genomic_DNA"/>
</dbReference>
<reference evidence="1 2" key="1">
    <citation type="submission" date="2019-07" db="EMBL/GenBank/DDBJ databases">
        <authorList>
            <person name="Kim J."/>
        </authorList>
    </citation>
    <scope>NUCLEOTIDE SEQUENCE [LARGE SCALE GENOMIC DNA]</scope>
    <source>
        <strain evidence="1 2">JC52</strain>
    </source>
</reference>
<dbReference type="OrthoDB" id="9779761at2"/>
<dbReference type="RefSeq" id="WP_144849879.1">
    <property type="nucleotide sequence ID" value="NZ_VNJI01000024.1"/>
</dbReference>
<evidence type="ECO:0000313" key="1">
    <source>
        <dbReference type="EMBL" id="TVY08368.1"/>
    </source>
</evidence>
<gene>
    <name evidence="1" type="ORF">FPZ49_19185</name>
</gene>